<proteinExistence type="inferred from homology"/>
<organism evidence="6 7">
    <name type="scientific">Neohortaea acidophila</name>
    <dbReference type="NCBI Taxonomy" id="245834"/>
    <lineage>
        <taxon>Eukaryota</taxon>
        <taxon>Fungi</taxon>
        <taxon>Dikarya</taxon>
        <taxon>Ascomycota</taxon>
        <taxon>Pezizomycotina</taxon>
        <taxon>Dothideomycetes</taxon>
        <taxon>Dothideomycetidae</taxon>
        <taxon>Mycosphaerellales</taxon>
        <taxon>Teratosphaeriaceae</taxon>
        <taxon>Neohortaea</taxon>
    </lineage>
</organism>
<feature type="compositionally biased region" description="Basic and acidic residues" evidence="5">
    <location>
        <begin position="134"/>
        <end position="156"/>
    </location>
</feature>
<dbReference type="EMBL" id="MU001631">
    <property type="protein sequence ID" value="KAF2488017.1"/>
    <property type="molecule type" value="Genomic_DNA"/>
</dbReference>
<dbReference type="FunFam" id="1.20.5.110:FF:000003">
    <property type="entry name" value="60S ribosomal protein L13"/>
    <property type="match status" value="1"/>
</dbReference>
<feature type="region of interest" description="Disordered" evidence="5">
    <location>
        <begin position="131"/>
        <end position="160"/>
    </location>
</feature>
<dbReference type="AlphaFoldDB" id="A0A6A6Q9E8"/>
<keyword evidence="3 4" id="KW-0687">Ribonucleoprotein</keyword>
<keyword evidence="2 4" id="KW-0689">Ribosomal protein</keyword>
<reference evidence="6" key="1">
    <citation type="journal article" date="2020" name="Stud. Mycol.">
        <title>101 Dothideomycetes genomes: a test case for predicting lifestyles and emergence of pathogens.</title>
        <authorList>
            <person name="Haridas S."/>
            <person name="Albert R."/>
            <person name="Binder M."/>
            <person name="Bloem J."/>
            <person name="Labutti K."/>
            <person name="Salamov A."/>
            <person name="Andreopoulos B."/>
            <person name="Baker S."/>
            <person name="Barry K."/>
            <person name="Bills G."/>
            <person name="Bluhm B."/>
            <person name="Cannon C."/>
            <person name="Castanera R."/>
            <person name="Culley D."/>
            <person name="Daum C."/>
            <person name="Ezra D."/>
            <person name="Gonzalez J."/>
            <person name="Henrissat B."/>
            <person name="Kuo A."/>
            <person name="Liang C."/>
            <person name="Lipzen A."/>
            <person name="Lutzoni F."/>
            <person name="Magnuson J."/>
            <person name="Mondo S."/>
            <person name="Nolan M."/>
            <person name="Ohm R."/>
            <person name="Pangilinan J."/>
            <person name="Park H.-J."/>
            <person name="Ramirez L."/>
            <person name="Alfaro M."/>
            <person name="Sun H."/>
            <person name="Tritt A."/>
            <person name="Yoshinaga Y."/>
            <person name="Zwiers L.-H."/>
            <person name="Turgeon B."/>
            <person name="Goodwin S."/>
            <person name="Spatafora J."/>
            <person name="Crous P."/>
            <person name="Grigoriev I."/>
        </authorList>
    </citation>
    <scope>NUCLEOTIDE SEQUENCE</scope>
    <source>
        <strain evidence="6">CBS 113389</strain>
    </source>
</reference>
<evidence type="ECO:0000256" key="2">
    <source>
        <dbReference type="ARBA" id="ARBA00022980"/>
    </source>
</evidence>
<dbReference type="PANTHER" id="PTHR11722">
    <property type="entry name" value="60S RIBOSOMAL PROTEIN L13"/>
    <property type="match status" value="1"/>
</dbReference>
<sequence length="217" mass="25016">MTIKHNQQIQHNHFRKDWQRRVRTHFDQPAKKLKRRNARIEKAAKVAPRPVDKLRPIVRCPTVKYNRRVRAGRGFTFAELKEAGIPRKLAPTIGISIDPRRQNLSEESLAVNVERLKAYKARIILFPRNAKSPKKGEASAEEMKKHRESGHEDKVKTTKSHFPISNKAVFEEGKIADYPSEEGAYRKLRVARSDARLVGKREKRAKAKEEEAAASKK</sequence>
<name>A0A6A6Q9E8_9PEZI</name>
<feature type="compositionally biased region" description="Basic and acidic residues" evidence="5">
    <location>
        <begin position="207"/>
        <end position="217"/>
    </location>
</feature>
<keyword evidence="7" id="KW-1185">Reference proteome</keyword>
<comment type="similarity">
    <text evidence="1 4">Belongs to the eukaryotic ribosomal protein eL13 family.</text>
</comment>
<evidence type="ECO:0000256" key="1">
    <source>
        <dbReference type="ARBA" id="ARBA00005640"/>
    </source>
</evidence>
<gene>
    <name evidence="6" type="ORF">BDY17DRAFT_290106</name>
</gene>
<evidence type="ECO:0000256" key="5">
    <source>
        <dbReference type="SAM" id="MobiDB-lite"/>
    </source>
</evidence>
<dbReference type="GeneID" id="54473451"/>
<dbReference type="GO" id="GO:0006412">
    <property type="term" value="P:translation"/>
    <property type="evidence" value="ECO:0007669"/>
    <property type="project" value="InterPro"/>
</dbReference>
<dbReference type="InterPro" id="IPR001380">
    <property type="entry name" value="Ribosomal_eL13"/>
</dbReference>
<evidence type="ECO:0000256" key="4">
    <source>
        <dbReference type="RuleBase" id="RU000572"/>
    </source>
</evidence>
<evidence type="ECO:0000256" key="3">
    <source>
        <dbReference type="ARBA" id="ARBA00023274"/>
    </source>
</evidence>
<dbReference type="Gene3D" id="1.20.5.110">
    <property type="match status" value="1"/>
</dbReference>
<feature type="region of interest" description="Disordered" evidence="5">
    <location>
        <begin position="196"/>
        <end position="217"/>
    </location>
</feature>
<dbReference type="GO" id="GO:0003723">
    <property type="term" value="F:RNA binding"/>
    <property type="evidence" value="ECO:0007669"/>
    <property type="project" value="TreeGrafter"/>
</dbReference>
<dbReference type="GO" id="GO:0022625">
    <property type="term" value="C:cytosolic large ribosomal subunit"/>
    <property type="evidence" value="ECO:0007669"/>
    <property type="project" value="TreeGrafter"/>
</dbReference>
<evidence type="ECO:0000313" key="6">
    <source>
        <dbReference type="EMBL" id="KAF2488017.1"/>
    </source>
</evidence>
<protein>
    <recommendedName>
        <fullName evidence="4">60S ribosomal protein L13</fullName>
    </recommendedName>
</protein>
<dbReference type="Pfam" id="PF01294">
    <property type="entry name" value="Ribosomal_L13e"/>
    <property type="match status" value="1"/>
</dbReference>
<dbReference type="PROSITE" id="PS01104">
    <property type="entry name" value="RIBOSOMAL_L13E"/>
    <property type="match status" value="1"/>
</dbReference>
<dbReference type="RefSeq" id="XP_033594586.1">
    <property type="nucleotide sequence ID" value="XM_033732449.1"/>
</dbReference>
<dbReference type="PANTHER" id="PTHR11722:SF0">
    <property type="entry name" value="LARGE RIBOSOMAL SUBUNIT PROTEIN EL13"/>
    <property type="match status" value="1"/>
</dbReference>
<dbReference type="Proteomes" id="UP000799767">
    <property type="component" value="Unassembled WGS sequence"/>
</dbReference>
<dbReference type="OrthoDB" id="10264538at2759"/>
<dbReference type="InterPro" id="IPR018256">
    <property type="entry name" value="Ribosomal_eL13_CS"/>
</dbReference>
<accession>A0A6A6Q9E8</accession>
<dbReference type="GO" id="GO:0003735">
    <property type="term" value="F:structural constituent of ribosome"/>
    <property type="evidence" value="ECO:0007669"/>
    <property type="project" value="InterPro"/>
</dbReference>
<dbReference type="HAMAP" id="MF_00499">
    <property type="entry name" value="Ribosomal_eL13"/>
    <property type="match status" value="1"/>
</dbReference>
<evidence type="ECO:0000313" key="7">
    <source>
        <dbReference type="Proteomes" id="UP000799767"/>
    </source>
</evidence>